<dbReference type="AntiFam" id="ANF00134">
    <property type="entry name" value="Shadow ORF (opposite odhA)"/>
</dbReference>
<dbReference type="AlphaFoldDB" id="A0A1J5Q228"/>
<name>A0A1J5Q228_9ZZZZ</name>
<accession>A0A1J5Q228</accession>
<protein>
    <submittedName>
        <fullName evidence="1">Uncharacterized protein</fullName>
    </submittedName>
</protein>
<sequence>MVELGKQAGGQFAEDIDQNIQAAPMRHADHNFLHAPGASLLDQFIHGSDEAFTTFKRKTLLSDVLGV</sequence>
<gene>
    <name evidence="1" type="ORF">GALL_409710</name>
</gene>
<comment type="caution">
    <text evidence="1">The sequence shown here is derived from an EMBL/GenBank/DDBJ whole genome shotgun (WGS) entry which is preliminary data.</text>
</comment>
<proteinExistence type="predicted"/>
<evidence type="ECO:0000313" key="1">
    <source>
        <dbReference type="EMBL" id="OIQ77336.1"/>
    </source>
</evidence>
<organism evidence="1">
    <name type="scientific">mine drainage metagenome</name>
    <dbReference type="NCBI Taxonomy" id="410659"/>
    <lineage>
        <taxon>unclassified sequences</taxon>
        <taxon>metagenomes</taxon>
        <taxon>ecological metagenomes</taxon>
    </lineage>
</organism>
<reference evidence="1" key="1">
    <citation type="submission" date="2016-10" db="EMBL/GenBank/DDBJ databases">
        <title>Sequence of Gallionella enrichment culture.</title>
        <authorList>
            <person name="Poehlein A."/>
            <person name="Muehling M."/>
            <person name="Daniel R."/>
        </authorList>
    </citation>
    <scope>NUCLEOTIDE SEQUENCE</scope>
</reference>
<dbReference type="EMBL" id="MLJW01001640">
    <property type="protein sequence ID" value="OIQ77336.1"/>
    <property type="molecule type" value="Genomic_DNA"/>
</dbReference>